<name>A0A1R0H8I9_9FUNG</name>
<evidence type="ECO:0000256" key="2">
    <source>
        <dbReference type="SAM" id="Phobius"/>
    </source>
</evidence>
<sequence>MNDSLYSLYRNMPSGPMENRRVESECSDKEWRRSKVRDGVKNKLKKKKNKQDRKGKHENRSAAGPVLEYYAMDEGKDRTNNGSYSRMFNLPKISDGPSMAQEFADVIEARISQGDKNVKSVRDVSTGGGEGGVGGNVLYLRTCSYEEEEGDVDDNASRLEDCFLANAFKTIGDGPDREGGEKDGDIFSKQYHKIGKKLQRSKNTIYGKRGGRIINTETKDRVIEMDRKETKLIKKEQIVKEMFAHRGMRNSDNNNGGWNYGIRSGCELGEKGKNLGPSSLAGGNPKTFSIPSHMFLMPTRLVRSTPSVKTYSDNFSQYMKRNSGNTRLKLLRKKIMVFPHIVLIALLVGLFVSLLLFCMFMNRAVSVGYTAFEPTLADGREFLITQNTLTFKTITEMKVKNNNYFPIEVIGIEQKVFTPFSLKHNKLP</sequence>
<keyword evidence="2" id="KW-0472">Membrane</keyword>
<comment type="caution">
    <text evidence="3">The sequence shown here is derived from an EMBL/GenBank/DDBJ whole genome shotgun (WGS) entry which is preliminary data.</text>
</comment>
<accession>A0A1R0H8I9</accession>
<dbReference type="AlphaFoldDB" id="A0A1R0H8I9"/>
<proteinExistence type="predicted"/>
<feature type="region of interest" description="Disordered" evidence="1">
    <location>
        <begin position="1"/>
        <end position="65"/>
    </location>
</feature>
<dbReference type="Proteomes" id="UP000187455">
    <property type="component" value="Unassembled WGS sequence"/>
</dbReference>
<feature type="compositionally biased region" description="Basic and acidic residues" evidence="1">
    <location>
        <begin position="18"/>
        <end position="41"/>
    </location>
</feature>
<keyword evidence="4" id="KW-1185">Reference proteome</keyword>
<feature type="compositionally biased region" description="Basic residues" evidence="1">
    <location>
        <begin position="42"/>
        <end position="57"/>
    </location>
</feature>
<organism evidence="3 4">
    <name type="scientific">Smittium mucronatum</name>
    <dbReference type="NCBI Taxonomy" id="133383"/>
    <lineage>
        <taxon>Eukaryota</taxon>
        <taxon>Fungi</taxon>
        <taxon>Fungi incertae sedis</taxon>
        <taxon>Zoopagomycota</taxon>
        <taxon>Kickxellomycotina</taxon>
        <taxon>Harpellomycetes</taxon>
        <taxon>Harpellales</taxon>
        <taxon>Legeriomycetaceae</taxon>
        <taxon>Smittium</taxon>
    </lineage>
</organism>
<reference evidence="3 4" key="1">
    <citation type="journal article" date="2016" name="Mol. Biol. Evol.">
        <title>Genome-Wide Survey of Gut Fungi (Harpellales) Reveals the First Horizontally Transferred Ubiquitin Gene from a Mosquito Host.</title>
        <authorList>
            <person name="Wang Y."/>
            <person name="White M.M."/>
            <person name="Kvist S."/>
            <person name="Moncalvo J.M."/>
        </authorList>
    </citation>
    <scope>NUCLEOTIDE SEQUENCE [LARGE SCALE GENOMIC DNA]</scope>
    <source>
        <strain evidence="3 4">ALG-7-W6</strain>
    </source>
</reference>
<evidence type="ECO:0000313" key="3">
    <source>
        <dbReference type="EMBL" id="OLY85479.1"/>
    </source>
</evidence>
<gene>
    <name evidence="3" type="ORF">AYI68_g330</name>
</gene>
<feature type="transmembrane region" description="Helical" evidence="2">
    <location>
        <begin position="337"/>
        <end position="357"/>
    </location>
</feature>
<evidence type="ECO:0000256" key="1">
    <source>
        <dbReference type="SAM" id="MobiDB-lite"/>
    </source>
</evidence>
<evidence type="ECO:0000313" key="4">
    <source>
        <dbReference type="Proteomes" id="UP000187455"/>
    </source>
</evidence>
<keyword evidence="2" id="KW-0812">Transmembrane</keyword>
<keyword evidence="2" id="KW-1133">Transmembrane helix</keyword>
<dbReference type="EMBL" id="LSSL01000099">
    <property type="protein sequence ID" value="OLY85479.1"/>
    <property type="molecule type" value="Genomic_DNA"/>
</dbReference>
<protein>
    <submittedName>
        <fullName evidence="3">Uncharacterized protein</fullName>
    </submittedName>
</protein>